<evidence type="ECO:0000313" key="2">
    <source>
        <dbReference type="Proteomes" id="UP000269374"/>
    </source>
</evidence>
<organism evidence="1 2">
    <name type="scientific">Lactococcus allomyrinae</name>
    <dbReference type="NCBI Taxonomy" id="2419773"/>
    <lineage>
        <taxon>Bacteria</taxon>
        <taxon>Bacillati</taxon>
        <taxon>Bacillota</taxon>
        <taxon>Bacilli</taxon>
        <taxon>Lactobacillales</taxon>
        <taxon>Streptococcaceae</taxon>
        <taxon>Lactococcus</taxon>
    </lineage>
</organism>
<dbReference type="AlphaFoldDB" id="A0A387BFF8"/>
<dbReference type="KEGG" id="lact:D7I46_01350"/>
<dbReference type="Proteomes" id="UP000269374">
    <property type="component" value="Chromosome"/>
</dbReference>
<dbReference type="RefSeq" id="WP_120771234.1">
    <property type="nucleotide sequence ID" value="NZ_CP032627.1"/>
</dbReference>
<dbReference type="EMBL" id="CP032627">
    <property type="protein sequence ID" value="AYF99845.1"/>
    <property type="molecule type" value="Genomic_DNA"/>
</dbReference>
<name>A0A387BFF8_9LACT</name>
<accession>A0A387BFF8</accession>
<sequence>MKKIIKNIWKYFCSLFSSKEKTRITVTTDFGTEKIVIDAKGESVEQLISKGASITFIDFGAKETVENAKNKNEADNFVLENKEV</sequence>
<gene>
    <name evidence="1" type="ORF">D7I46_01350</name>
</gene>
<protein>
    <submittedName>
        <fullName evidence="1">Uncharacterized protein</fullName>
    </submittedName>
</protein>
<reference evidence="1 2" key="1">
    <citation type="submission" date="2018-09" db="EMBL/GenBank/DDBJ databases">
        <title>Genome sequencing of strain 1JSPR-7.</title>
        <authorList>
            <person name="Heo J."/>
            <person name="Kim S.-J."/>
            <person name="Kwon S.-W."/>
        </authorList>
    </citation>
    <scope>NUCLEOTIDE SEQUENCE [LARGE SCALE GENOMIC DNA]</scope>
    <source>
        <strain evidence="1 2">1JSPR-7</strain>
    </source>
</reference>
<keyword evidence="2" id="KW-1185">Reference proteome</keyword>
<evidence type="ECO:0000313" key="1">
    <source>
        <dbReference type="EMBL" id="AYF99845.1"/>
    </source>
</evidence>
<proteinExistence type="predicted"/>